<dbReference type="GO" id="GO:0004341">
    <property type="term" value="F:gluconolactonase activity"/>
    <property type="evidence" value="ECO:0007669"/>
    <property type="project" value="UniProtKB-EC"/>
</dbReference>
<evidence type="ECO:0000313" key="6">
    <source>
        <dbReference type="Proteomes" id="UP000278756"/>
    </source>
</evidence>
<proteinExistence type="inferred from homology"/>
<evidence type="ECO:0000256" key="1">
    <source>
        <dbReference type="ARBA" id="ARBA00008853"/>
    </source>
</evidence>
<accession>A0A3G9G5S4</accession>
<dbReference type="InterPro" id="IPR011042">
    <property type="entry name" value="6-blade_b-propeller_TolB-like"/>
</dbReference>
<evidence type="ECO:0000259" key="4">
    <source>
        <dbReference type="Pfam" id="PF08450"/>
    </source>
</evidence>
<dbReference type="SUPFAM" id="SSF63829">
    <property type="entry name" value="Calcium-dependent phosphotriesterase"/>
    <property type="match status" value="1"/>
</dbReference>
<feature type="binding site" evidence="3">
    <location>
        <position position="102"/>
    </location>
    <ligand>
        <name>substrate</name>
    </ligand>
</feature>
<evidence type="ECO:0000256" key="3">
    <source>
        <dbReference type="PIRSR" id="PIRSR605511-2"/>
    </source>
</evidence>
<keyword evidence="3" id="KW-0862">Zinc</keyword>
<feature type="binding site" evidence="3">
    <location>
        <position position="196"/>
    </location>
    <ligand>
        <name>a divalent metal cation</name>
        <dbReference type="ChEBI" id="CHEBI:60240"/>
    </ligand>
</feature>
<dbReference type="Gene3D" id="2.120.10.30">
    <property type="entry name" value="TolB, C-terminal domain"/>
    <property type="match status" value="1"/>
</dbReference>
<dbReference type="PANTHER" id="PTHR10907:SF47">
    <property type="entry name" value="REGUCALCIN"/>
    <property type="match status" value="1"/>
</dbReference>
<evidence type="ECO:0000256" key="2">
    <source>
        <dbReference type="PIRSR" id="PIRSR605511-1"/>
    </source>
</evidence>
<organism evidence="5 6">
    <name type="scientific">Asticcacaulis excentricus</name>
    <dbReference type="NCBI Taxonomy" id="78587"/>
    <lineage>
        <taxon>Bacteria</taxon>
        <taxon>Pseudomonadati</taxon>
        <taxon>Pseudomonadota</taxon>
        <taxon>Alphaproteobacteria</taxon>
        <taxon>Caulobacterales</taxon>
        <taxon>Caulobacteraceae</taxon>
        <taxon>Asticcacaulis</taxon>
    </lineage>
</organism>
<gene>
    <name evidence="5" type="ORF">EM6_0924</name>
</gene>
<dbReference type="EC" id="3.1.1.17" evidence="5"/>
<dbReference type="EMBL" id="AP018827">
    <property type="protein sequence ID" value="BBF80344.1"/>
    <property type="molecule type" value="Genomic_DNA"/>
</dbReference>
<keyword evidence="5" id="KW-0378">Hydrolase</keyword>
<reference evidence="6" key="1">
    <citation type="journal article" date="2017" name="Biotechnol. Biofuels">
        <title>Evaluation of environmental bacterial communities as a factor affecting the growth of duckweed Lemna minor.</title>
        <authorList>
            <person name="Ishizawa H."/>
            <person name="Kuroda M."/>
            <person name="Morikawa M."/>
            <person name="Ike M."/>
        </authorList>
    </citation>
    <scope>NUCLEOTIDE SEQUENCE [LARGE SCALE GENOMIC DNA]</scope>
    <source>
        <strain evidence="6">M6</strain>
    </source>
</reference>
<sequence>MTDTIIRRSKPGAALGEGLLWSRRDGCVYWVDILGNRLHAFYLADGSEKTWYFPDHIGWVIEREKGGFIAGLMSGFHELSLEPFILKHIANPFPHEPGNRLNDAKADDQGRIWAGSMHKPQEKKSGALYRLNTDLSHIEVDGPYQVANGPTFSPDHAKIYHTDSGENDVFVFDIVDGEAVNKRLFVHFPDDWGSPDGMTTDAQGGIWIAHWGGGKISRFTPDGALDFSIALPAKQITNVCFAGAALDRVFVTSAAVDQPDDREAGTLFEIPSELLRGHTGLEPQKFKG</sequence>
<feature type="active site" description="Proton donor/acceptor" evidence="2">
    <location>
        <position position="196"/>
    </location>
</feature>
<dbReference type="Pfam" id="PF08450">
    <property type="entry name" value="SGL"/>
    <property type="match status" value="1"/>
</dbReference>
<dbReference type="GO" id="GO:0019853">
    <property type="term" value="P:L-ascorbic acid biosynthetic process"/>
    <property type="evidence" value="ECO:0007669"/>
    <property type="project" value="TreeGrafter"/>
</dbReference>
<evidence type="ECO:0000313" key="5">
    <source>
        <dbReference type="EMBL" id="BBF80344.1"/>
    </source>
</evidence>
<feature type="binding site" evidence="3">
    <location>
        <position position="17"/>
    </location>
    <ligand>
        <name>a divalent metal cation</name>
        <dbReference type="ChEBI" id="CHEBI:60240"/>
    </ligand>
</feature>
<protein>
    <submittedName>
        <fullName evidence="5">Gluconolactonase</fullName>
        <ecNumber evidence="5">3.1.1.17</ecNumber>
    </submittedName>
</protein>
<name>A0A3G9G5S4_9CAUL</name>
<keyword evidence="3" id="KW-0479">Metal-binding</keyword>
<dbReference type="AlphaFoldDB" id="A0A3G9G5S4"/>
<dbReference type="InterPro" id="IPR005511">
    <property type="entry name" value="SMP-30"/>
</dbReference>
<reference evidence="6" key="2">
    <citation type="journal article" date="2017" name="Plant Physiol. Biochem.">
        <title>Differential oxidative and antioxidative response of duckweed Lemna minor toward plant growth promoting/inhibiting bacteria.</title>
        <authorList>
            <person name="Ishizawa H."/>
            <person name="Kuroda M."/>
            <person name="Morikawa M."/>
            <person name="Ike M."/>
        </authorList>
    </citation>
    <scope>NUCLEOTIDE SEQUENCE [LARGE SCALE GENOMIC DNA]</scope>
    <source>
        <strain evidence="6">M6</strain>
    </source>
</reference>
<dbReference type="RefSeq" id="WP_126420615.1">
    <property type="nucleotide sequence ID" value="NZ_AP018827.1"/>
</dbReference>
<feature type="domain" description="SMP-30/Gluconolactonase/LRE-like region" evidence="4">
    <location>
        <begin position="15"/>
        <end position="254"/>
    </location>
</feature>
<dbReference type="PANTHER" id="PTHR10907">
    <property type="entry name" value="REGUCALCIN"/>
    <property type="match status" value="1"/>
</dbReference>
<feature type="binding site" evidence="3">
    <location>
        <position position="148"/>
    </location>
    <ligand>
        <name>a divalent metal cation</name>
        <dbReference type="ChEBI" id="CHEBI:60240"/>
    </ligand>
</feature>
<comment type="cofactor">
    <cofactor evidence="3">
        <name>Zn(2+)</name>
        <dbReference type="ChEBI" id="CHEBI:29105"/>
    </cofactor>
    <text evidence="3">Binds 1 divalent metal cation per subunit.</text>
</comment>
<comment type="similarity">
    <text evidence="1">Belongs to the SMP-30/CGR1 family.</text>
</comment>
<feature type="binding site" evidence="3">
    <location>
        <position position="100"/>
    </location>
    <ligand>
        <name>substrate</name>
    </ligand>
</feature>
<dbReference type="OrthoDB" id="2633250at2"/>
<dbReference type="PRINTS" id="PR01790">
    <property type="entry name" value="SMP30FAMILY"/>
</dbReference>
<dbReference type="InterPro" id="IPR013658">
    <property type="entry name" value="SGL"/>
</dbReference>
<dbReference type="GO" id="GO:0005509">
    <property type="term" value="F:calcium ion binding"/>
    <property type="evidence" value="ECO:0007669"/>
    <property type="project" value="TreeGrafter"/>
</dbReference>
<dbReference type="Proteomes" id="UP000278756">
    <property type="component" value="Chromosome 1"/>
</dbReference>